<reference evidence="1" key="1">
    <citation type="submission" date="2020-07" db="EMBL/GenBank/DDBJ databases">
        <authorList>
            <person name="Pettersson B.M.F."/>
            <person name="Behra P.R.K."/>
            <person name="Ramesh M."/>
            <person name="Das S."/>
            <person name="Dasgupta S."/>
            <person name="Kirsebom L.A."/>
        </authorList>
    </citation>
    <scope>NUCLEOTIDE SEQUENCE</scope>
    <source>
        <strain evidence="1">DSM 44615</strain>
    </source>
</reference>
<name>A0A9X2YVB0_9MYCO</name>
<reference evidence="1" key="2">
    <citation type="journal article" date="2022" name="BMC Genomics">
        <title>Comparative genome analysis of mycobacteria focusing on tRNA and non-coding RNA.</title>
        <authorList>
            <person name="Behra P.R.K."/>
            <person name="Pettersson B.M.F."/>
            <person name="Ramesh M."/>
            <person name="Das S."/>
            <person name="Dasgupta S."/>
            <person name="Kirsebom L.A."/>
        </authorList>
    </citation>
    <scope>NUCLEOTIDE SEQUENCE</scope>
    <source>
        <strain evidence="1">DSM 44615</strain>
    </source>
</reference>
<keyword evidence="2" id="KW-1185">Reference proteome</keyword>
<dbReference type="AlphaFoldDB" id="A0A9X2YVB0"/>
<organism evidence="1 2">
    <name type="scientific">[Mycobacterium] manitobense</name>
    <dbReference type="NCBI Taxonomy" id="190147"/>
    <lineage>
        <taxon>Bacteria</taxon>
        <taxon>Bacillati</taxon>
        <taxon>Actinomycetota</taxon>
        <taxon>Actinomycetes</taxon>
        <taxon>Mycobacteriales</taxon>
        <taxon>Mycobacteriaceae</taxon>
        <taxon>Mycolicibacterium</taxon>
    </lineage>
</organism>
<gene>
    <name evidence="1" type="ORF">H7I41_24540</name>
</gene>
<evidence type="ECO:0000313" key="2">
    <source>
        <dbReference type="Proteomes" id="UP001140293"/>
    </source>
</evidence>
<dbReference type="Proteomes" id="UP001140293">
    <property type="component" value="Unassembled WGS sequence"/>
</dbReference>
<feature type="non-terminal residue" evidence="1">
    <location>
        <position position="70"/>
    </location>
</feature>
<sequence>MNTNTAHLDLAEFDDLVGRGEIDTVICAAPDPYGRLVGKRLTVQAFRSLGLNGEGINASSFVFAVDLEMN</sequence>
<protein>
    <submittedName>
        <fullName evidence="1">Glutamine synthetase</fullName>
    </submittedName>
</protein>
<proteinExistence type="predicted"/>
<dbReference type="EMBL" id="JACKSJ010000229">
    <property type="protein sequence ID" value="MCV7173097.1"/>
    <property type="molecule type" value="Genomic_DNA"/>
</dbReference>
<accession>A0A9X2YVB0</accession>
<evidence type="ECO:0000313" key="1">
    <source>
        <dbReference type="EMBL" id="MCV7173097.1"/>
    </source>
</evidence>
<comment type="caution">
    <text evidence="1">The sequence shown here is derived from an EMBL/GenBank/DDBJ whole genome shotgun (WGS) entry which is preliminary data.</text>
</comment>